<proteinExistence type="predicted"/>
<comment type="caution">
    <text evidence="1">The sequence shown here is derived from an EMBL/GenBank/DDBJ whole genome shotgun (WGS) entry which is preliminary data.</text>
</comment>
<dbReference type="Proteomes" id="UP001597283">
    <property type="component" value="Unassembled WGS sequence"/>
</dbReference>
<evidence type="ECO:0000313" key="2">
    <source>
        <dbReference type="Proteomes" id="UP001597283"/>
    </source>
</evidence>
<dbReference type="EMBL" id="JBHUFC010000006">
    <property type="protein sequence ID" value="MFD1788955.1"/>
    <property type="molecule type" value="Genomic_DNA"/>
</dbReference>
<sequence>MQRWLLALALVTAPAGAHRGHDALTVVTLGAGNTVTVSHRFEAHDIEPALSSIAPDAQASLDDPDAVRALVAYLGRRFVLSDAKGAVVLTPGKVDIDAQEVRVAFSGRVRPGTKILTVRSSVLRDVYPRQTNQVEVRRGKVVRTIVVSDGAAHRVAVP</sequence>
<dbReference type="Pfam" id="PF20420">
    <property type="entry name" value="DUF6702"/>
    <property type="match status" value="1"/>
</dbReference>
<keyword evidence="2" id="KW-1185">Reference proteome</keyword>
<dbReference type="InterPro" id="IPR046525">
    <property type="entry name" value="DUF6702"/>
</dbReference>
<evidence type="ECO:0000313" key="1">
    <source>
        <dbReference type="EMBL" id="MFD1788955.1"/>
    </source>
</evidence>
<accession>A0ABW4NFN6</accession>
<protein>
    <submittedName>
        <fullName evidence="1">DUF6702 family protein</fullName>
    </submittedName>
</protein>
<dbReference type="RefSeq" id="WP_380941325.1">
    <property type="nucleotide sequence ID" value="NZ_JBHUFC010000006.1"/>
</dbReference>
<reference evidence="2" key="1">
    <citation type="journal article" date="2019" name="Int. J. Syst. Evol. Microbiol.">
        <title>The Global Catalogue of Microorganisms (GCM) 10K type strain sequencing project: providing services to taxonomists for standard genome sequencing and annotation.</title>
        <authorList>
            <consortium name="The Broad Institute Genomics Platform"/>
            <consortium name="The Broad Institute Genome Sequencing Center for Infectious Disease"/>
            <person name="Wu L."/>
            <person name="Ma J."/>
        </authorList>
    </citation>
    <scope>NUCLEOTIDE SEQUENCE [LARGE SCALE GENOMIC DNA]</scope>
    <source>
        <strain evidence="2">Q85</strain>
    </source>
</reference>
<name>A0ABW4NFN6_9SPHN</name>
<organism evidence="1 2">
    <name type="scientific">Sphingomonas floccifaciens</name>
    <dbReference type="NCBI Taxonomy" id="1844115"/>
    <lineage>
        <taxon>Bacteria</taxon>
        <taxon>Pseudomonadati</taxon>
        <taxon>Pseudomonadota</taxon>
        <taxon>Alphaproteobacteria</taxon>
        <taxon>Sphingomonadales</taxon>
        <taxon>Sphingomonadaceae</taxon>
        <taxon>Sphingomonas</taxon>
    </lineage>
</organism>
<gene>
    <name evidence="1" type="ORF">ACFSC3_15425</name>
</gene>